<name>A0ACC6QH88_9ACTN</name>
<keyword evidence="2" id="KW-1185">Reference proteome</keyword>
<gene>
    <name evidence="1" type="ORF">WKI58_14385</name>
</gene>
<evidence type="ECO:0000313" key="1">
    <source>
        <dbReference type="EMBL" id="MEJ8657696.1"/>
    </source>
</evidence>
<comment type="caution">
    <text evidence="1">The sequence shown here is derived from an EMBL/GenBank/DDBJ whole genome shotgun (WGS) entry which is preliminary data.</text>
</comment>
<reference evidence="1" key="1">
    <citation type="submission" date="2024-03" db="EMBL/GenBank/DDBJ databases">
        <title>Novel Streptomyces species of biotechnological and ecological value are a feature of Machair soil.</title>
        <authorList>
            <person name="Prole J.R."/>
            <person name="Goodfellow M."/>
            <person name="Allenby N."/>
            <person name="Ward A.C."/>
        </authorList>
    </citation>
    <scope>NUCLEOTIDE SEQUENCE</scope>
    <source>
        <strain evidence="1">MS1.AVA.4</strain>
    </source>
</reference>
<dbReference type="EMBL" id="JBBKAI010000002">
    <property type="protein sequence ID" value="MEJ8657696.1"/>
    <property type="molecule type" value="Genomic_DNA"/>
</dbReference>
<keyword evidence="1" id="KW-0503">Monooxygenase</keyword>
<sequence>MADAADGSRYWASGNWRVAEGNADEFLERWTEFLTWTKESVDGFLWARLIRDRHEPTHFVSFSSWRDLDSLKSWRTHPEFAPLFTACRALCTDSTTGSFEPARAV</sequence>
<protein>
    <submittedName>
        <fullName evidence="1">Antibiotic biosynthesis monooxygenase family protein</fullName>
    </submittedName>
</protein>
<accession>A0ACC6QH88</accession>
<keyword evidence="1" id="KW-0560">Oxidoreductase</keyword>
<dbReference type="Proteomes" id="UP001375539">
    <property type="component" value="Unassembled WGS sequence"/>
</dbReference>
<organism evidence="1 2">
    <name type="scientific">Streptomyces pratisoli</name>
    <dbReference type="NCBI Taxonomy" id="3139917"/>
    <lineage>
        <taxon>Bacteria</taxon>
        <taxon>Bacillati</taxon>
        <taxon>Actinomycetota</taxon>
        <taxon>Actinomycetes</taxon>
        <taxon>Kitasatosporales</taxon>
        <taxon>Streptomycetaceae</taxon>
        <taxon>Streptomyces</taxon>
    </lineage>
</organism>
<proteinExistence type="predicted"/>
<evidence type="ECO:0000313" key="2">
    <source>
        <dbReference type="Proteomes" id="UP001375539"/>
    </source>
</evidence>